<evidence type="ECO:0000313" key="1">
    <source>
        <dbReference type="EMBL" id="AKJ72077.1"/>
    </source>
</evidence>
<dbReference type="RefSeq" id="YP_009324454.1">
    <property type="nucleotide sequence ID" value="NC_031936.1"/>
</dbReference>
<organism evidence="1 2">
    <name type="scientific">Gordonia phage GAL1</name>
    <dbReference type="NCBI Taxonomy" id="1647469"/>
    <lineage>
        <taxon>Viruses</taxon>
        <taxon>Duplodnaviria</taxon>
        <taxon>Heunggongvirae</taxon>
        <taxon>Uroviricota</taxon>
        <taxon>Caudoviricetes</taxon>
        <taxon>Galunavirus</taxon>
        <taxon>Galunavirus GAL1</taxon>
    </lineage>
</organism>
<proteinExistence type="predicted"/>
<dbReference type="KEGG" id="vg:30309377"/>
<sequence length="167" mass="18104">MSDDVRADARRLLQGITPGKWRHCTGPAEGESKAEYLAGCLTNADESLHVVIAQSPEPEYAYVIPALTGDGPTSDANAEFIAAAPALVDRLLAELDRERDRALRLAIRATGCEKAESERDTALATLQQVREWAEQRQYDGPPTDDLVTALLDGVAHQLLRILDGGAR</sequence>
<gene>
    <name evidence="1" type="ORF">GAL1_62</name>
</gene>
<dbReference type="EMBL" id="KR053194">
    <property type="protein sequence ID" value="AKJ72077.1"/>
    <property type="molecule type" value="Genomic_DNA"/>
</dbReference>
<keyword evidence="2" id="KW-1185">Reference proteome</keyword>
<dbReference type="GeneID" id="30309377"/>
<name>A0A159B6F4_9CAUD</name>
<dbReference type="OrthoDB" id="39709at10239"/>
<accession>A0A159B6F4</accession>
<protein>
    <submittedName>
        <fullName evidence="1">Uncharacterized protein</fullName>
    </submittedName>
</protein>
<reference evidence="1 2" key="1">
    <citation type="submission" date="2015-04" db="EMBL/GenBank/DDBJ databases">
        <title>Locating and activating molecular 'time bombs': can Mycolata prophages be selectively induced en masse to biologically control activated sludge foaming?</title>
        <authorList>
            <person name="Dyson Z.A."/>
            <person name="Brown T.L."/>
            <person name="Farrar B."/>
            <person name="Doyle S."/>
            <person name="Tucci J."/>
            <person name="Seviour R.J."/>
            <person name="Petrovski S."/>
        </authorList>
    </citation>
    <scope>NUCLEOTIDE SEQUENCE [LARGE SCALE GENOMIC DNA]</scope>
</reference>
<dbReference type="Proteomes" id="UP000201404">
    <property type="component" value="Genome"/>
</dbReference>
<evidence type="ECO:0000313" key="2">
    <source>
        <dbReference type="Proteomes" id="UP000201404"/>
    </source>
</evidence>